<dbReference type="Proteomes" id="UP001354989">
    <property type="component" value="Chromosome"/>
</dbReference>
<feature type="compositionally biased region" description="Low complexity" evidence="1">
    <location>
        <begin position="41"/>
        <end position="52"/>
    </location>
</feature>
<organism evidence="2 3">
    <name type="scientific">Persicobacter psychrovividus</name>
    <dbReference type="NCBI Taxonomy" id="387638"/>
    <lineage>
        <taxon>Bacteria</taxon>
        <taxon>Pseudomonadati</taxon>
        <taxon>Bacteroidota</taxon>
        <taxon>Cytophagia</taxon>
        <taxon>Cytophagales</taxon>
        <taxon>Persicobacteraceae</taxon>
        <taxon>Persicobacter</taxon>
    </lineage>
</organism>
<feature type="compositionally biased region" description="Basic and acidic residues" evidence="1">
    <location>
        <begin position="66"/>
        <end position="76"/>
    </location>
</feature>
<accession>A0ABN6LAG1</accession>
<sequence length="92" mass="10959">MGKFLIFLFILFYIGYKRNWGRKLLMFAFYKLLKKQGFQPHGAQQQYAQQNPHGKRRKPSGVHVDYVPDKKKKDIDPNNFKGGDYIDYQEVD</sequence>
<gene>
    <name evidence="2" type="ORF">PEPS_24710</name>
</gene>
<name>A0ABN6LAG1_9BACT</name>
<proteinExistence type="predicted"/>
<reference evidence="2 3" key="1">
    <citation type="submission" date="2021-12" db="EMBL/GenBank/DDBJ databases">
        <title>Genome sequencing of bacteria with rrn-lacking chromosome and rrn-plasmid.</title>
        <authorList>
            <person name="Anda M."/>
            <person name="Iwasaki W."/>
        </authorList>
    </citation>
    <scope>NUCLEOTIDE SEQUENCE [LARGE SCALE GENOMIC DNA]</scope>
    <source>
        <strain evidence="2 3">NBRC 101262</strain>
    </source>
</reference>
<evidence type="ECO:0008006" key="4">
    <source>
        <dbReference type="Google" id="ProtNLM"/>
    </source>
</evidence>
<dbReference type="RefSeq" id="WP_332922766.1">
    <property type="nucleotide sequence ID" value="NZ_AP025292.1"/>
</dbReference>
<protein>
    <recommendedName>
        <fullName evidence="4">DUF4834 domain-containing protein</fullName>
    </recommendedName>
</protein>
<evidence type="ECO:0000313" key="3">
    <source>
        <dbReference type="Proteomes" id="UP001354989"/>
    </source>
</evidence>
<keyword evidence="3" id="KW-1185">Reference proteome</keyword>
<evidence type="ECO:0000256" key="1">
    <source>
        <dbReference type="SAM" id="MobiDB-lite"/>
    </source>
</evidence>
<evidence type="ECO:0000313" key="2">
    <source>
        <dbReference type="EMBL" id="BDD00191.1"/>
    </source>
</evidence>
<dbReference type="EMBL" id="AP025292">
    <property type="protein sequence ID" value="BDD00191.1"/>
    <property type="molecule type" value="Genomic_DNA"/>
</dbReference>
<feature type="region of interest" description="Disordered" evidence="1">
    <location>
        <begin position="41"/>
        <end position="92"/>
    </location>
</feature>